<keyword evidence="1" id="KW-0472">Membrane</keyword>
<dbReference type="PANTHER" id="PTHR43507:SF21">
    <property type="entry name" value="NAD(P)H-QUINONE OXIDOREDUCTASE CHAIN 4, CHLOROPLASTIC"/>
    <property type="match status" value="1"/>
</dbReference>
<organism evidence="2 4">
    <name type="scientific">Medicago truncatula</name>
    <name type="common">Barrel medic</name>
    <name type="synonym">Medicago tribuloides</name>
    <dbReference type="NCBI Taxonomy" id="3880"/>
    <lineage>
        <taxon>Eukaryota</taxon>
        <taxon>Viridiplantae</taxon>
        <taxon>Streptophyta</taxon>
        <taxon>Embryophyta</taxon>
        <taxon>Tracheophyta</taxon>
        <taxon>Spermatophyta</taxon>
        <taxon>Magnoliopsida</taxon>
        <taxon>eudicotyledons</taxon>
        <taxon>Gunneridae</taxon>
        <taxon>Pentapetalae</taxon>
        <taxon>rosids</taxon>
        <taxon>fabids</taxon>
        <taxon>Fabales</taxon>
        <taxon>Fabaceae</taxon>
        <taxon>Papilionoideae</taxon>
        <taxon>50 kb inversion clade</taxon>
        <taxon>NPAAA clade</taxon>
        <taxon>Hologalegina</taxon>
        <taxon>IRL clade</taxon>
        <taxon>Trifolieae</taxon>
        <taxon>Medicago</taxon>
    </lineage>
</organism>
<reference evidence="2 4" key="2">
    <citation type="journal article" date="2014" name="BMC Genomics">
        <title>An improved genome release (version Mt4.0) for the model legume Medicago truncatula.</title>
        <authorList>
            <person name="Tang H."/>
            <person name="Krishnakumar V."/>
            <person name="Bidwell S."/>
            <person name="Rosen B."/>
            <person name="Chan A."/>
            <person name="Zhou S."/>
            <person name="Gentzbittel L."/>
            <person name="Childs K.L."/>
            <person name="Yandell M."/>
            <person name="Gundlach H."/>
            <person name="Mayer K.F."/>
            <person name="Schwartz D.C."/>
            <person name="Town C.D."/>
        </authorList>
    </citation>
    <scope>GENOME REANNOTATION</scope>
    <source>
        <strain evidence="2">A17</strain>
        <strain evidence="3 4">cv. Jemalong A17</strain>
    </source>
</reference>
<evidence type="ECO:0000313" key="2">
    <source>
        <dbReference type="EMBL" id="AES74060.1"/>
    </source>
</evidence>
<dbReference type="PaxDb" id="3880-AES74060"/>
<keyword evidence="4" id="KW-1185">Reference proteome</keyword>
<dbReference type="HOGENOM" id="CLU_183280_0_0_1"/>
<dbReference type="GO" id="GO:0042773">
    <property type="term" value="P:ATP synthesis coupled electron transport"/>
    <property type="evidence" value="ECO:0007669"/>
    <property type="project" value="InterPro"/>
</dbReference>
<dbReference type="InterPro" id="IPR003918">
    <property type="entry name" value="NADH_UbQ_OxRdtase"/>
</dbReference>
<reference evidence="2 4" key="1">
    <citation type="journal article" date="2011" name="Nature">
        <title>The Medicago genome provides insight into the evolution of rhizobial symbioses.</title>
        <authorList>
            <person name="Young N.D."/>
            <person name="Debelle F."/>
            <person name="Oldroyd G.E."/>
            <person name="Geurts R."/>
            <person name="Cannon S.B."/>
            <person name="Udvardi M.K."/>
            <person name="Benedito V.A."/>
            <person name="Mayer K.F."/>
            <person name="Gouzy J."/>
            <person name="Schoof H."/>
            <person name="Van de Peer Y."/>
            <person name="Proost S."/>
            <person name="Cook D.R."/>
            <person name="Meyers B.C."/>
            <person name="Spannagl M."/>
            <person name="Cheung F."/>
            <person name="De Mita S."/>
            <person name="Krishnakumar V."/>
            <person name="Gundlach H."/>
            <person name="Zhou S."/>
            <person name="Mudge J."/>
            <person name="Bharti A.K."/>
            <person name="Murray J.D."/>
            <person name="Naoumkina M.A."/>
            <person name="Rosen B."/>
            <person name="Silverstein K.A."/>
            <person name="Tang H."/>
            <person name="Rombauts S."/>
            <person name="Zhao P.X."/>
            <person name="Zhou P."/>
            <person name="Barbe V."/>
            <person name="Bardou P."/>
            <person name="Bechner M."/>
            <person name="Bellec A."/>
            <person name="Berger A."/>
            <person name="Berges H."/>
            <person name="Bidwell S."/>
            <person name="Bisseling T."/>
            <person name="Choisne N."/>
            <person name="Couloux A."/>
            <person name="Denny R."/>
            <person name="Deshpande S."/>
            <person name="Dai X."/>
            <person name="Doyle J.J."/>
            <person name="Dudez A.M."/>
            <person name="Farmer A.D."/>
            <person name="Fouteau S."/>
            <person name="Franken C."/>
            <person name="Gibelin C."/>
            <person name="Gish J."/>
            <person name="Goldstein S."/>
            <person name="Gonzalez A.J."/>
            <person name="Green P.J."/>
            <person name="Hallab A."/>
            <person name="Hartog M."/>
            <person name="Hua A."/>
            <person name="Humphray S.J."/>
            <person name="Jeong D.H."/>
            <person name="Jing Y."/>
            <person name="Jocker A."/>
            <person name="Kenton S.M."/>
            <person name="Kim D.J."/>
            <person name="Klee K."/>
            <person name="Lai H."/>
            <person name="Lang C."/>
            <person name="Lin S."/>
            <person name="Macmil S.L."/>
            <person name="Magdelenat G."/>
            <person name="Matthews L."/>
            <person name="McCorrison J."/>
            <person name="Monaghan E.L."/>
            <person name="Mun J.H."/>
            <person name="Najar F.Z."/>
            <person name="Nicholson C."/>
            <person name="Noirot C."/>
            <person name="O'Bleness M."/>
            <person name="Paule C.R."/>
            <person name="Poulain J."/>
            <person name="Prion F."/>
            <person name="Qin B."/>
            <person name="Qu C."/>
            <person name="Retzel E.F."/>
            <person name="Riddle C."/>
            <person name="Sallet E."/>
            <person name="Samain S."/>
            <person name="Samson N."/>
            <person name="Sanders I."/>
            <person name="Saurat O."/>
            <person name="Scarpelli C."/>
            <person name="Schiex T."/>
            <person name="Segurens B."/>
            <person name="Severin A.J."/>
            <person name="Sherrier D.J."/>
            <person name="Shi R."/>
            <person name="Sims S."/>
            <person name="Singer S.R."/>
            <person name="Sinharoy S."/>
            <person name="Sterck L."/>
            <person name="Viollet A."/>
            <person name="Wang B.B."/>
            <person name="Wang K."/>
            <person name="Wang M."/>
            <person name="Wang X."/>
            <person name="Warfsmann J."/>
            <person name="Weissenbach J."/>
            <person name="White D.D."/>
            <person name="White J.D."/>
            <person name="Wiley G.B."/>
            <person name="Wincker P."/>
            <person name="Xing Y."/>
            <person name="Yang L."/>
            <person name="Yao Z."/>
            <person name="Ying F."/>
            <person name="Zhai J."/>
            <person name="Zhou L."/>
            <person name="Zuber A."/>
            <person name="Denarie J."/>
            <person name="Dixon R.A."/>
            <person name="May G.D."/>
            <person name="Schwartz D.C."/>
            <person name="Rogers J."/>
            <person name="Quetier F."/>
            <person name="Town C.D."/>
            <person name="Roe B.A."/>
        </authorList>
    </citation>
    <scope>NUCLEOTIDE SEQUENCE [LARGE SCALE GENOMIC DNA]</scope>
    <source>
        <strain evidence="2">A17</strain>
        <strain evidence="3 4">cv. Jemalong A17</strain>
    </source>
</reference>
<sequence length="97" mass="10803">MPIEYLLVNVILKKRIAYSSVSHISFIILGIGSINDIGLRTSYDKLRLLYLDEMGAMAIPMSKIFTIFIILLMTSLALLDMSGFVAELIVFFGVVIS</sequence>
<dbReference type="eggNOG" id="KOG4845">
    <property type="taxonomic scope" value="Eukaryota"/>
</dbReference>
<dbReference type="AlphaFoldDB" id="G7J5D2"/>
<evidence type="ECO:0000313" key="4">
    <source>
        <dbReference type="Proteomes" id="UP000002051"/>
    </source>
</evidence>
<dbReference type="EMBL" id="CM001219">
    <property type="protein sequence ID" value="AES74060.1"/>
    <property type="molecule type" value="Genomic_DNA"/>
</dbReference>
<keyword evidence="1" id="KW-1133">Transmembrane helix</keyword>
<dbReference type="EnsemblPlants" id="AES74060">
    <property type="protein sequence ID" value="AES74060"/>
    <property type="gene ID" value="MTR_3g114440"/>
</dbReference>
<protein>
    <submittedName>
        <fullName evidence="2">NADH-ubiquinone/plastoquinone (Complex I) protein</fullName>
    </submittedName>
</protein>
<evidence type="ECO:0000313" key="3">
    <source>
        <dbReference type="EnsemblPlants" id="AES74060"/>
    </source>
</evidence>
<gene>
    <name evidence="2" type="ordered locus">MTR_3g114440</name>
</gene>
<dbReference type="GO" id="GO:0008137">
    <property type="term" value="F:NADH dehydrogenase (ubiquinone) activity"/>
    <property type="evidence" value="ECO:0007669"/>
    <property type="project" value="InterPro"/>
</dbReference>
<dbReference type="PANTHER" id="PTHR43507">
    <property type="entry name" value="NADH-UBIQUINONE OXIDOREDUCTASE CHAIN 4"/>
    <property type="match status" value="1"/>
</dbReference>
<dbReference type="STRING" id="3880.G7J5D2"/>
<accession>G7J5D2</accession>
<evidence type="ECO:0000256" key="1">
    <source>
        <dbReference type="SAM" id="Phobius"/>
    </source>
</evidence>
<name>G7J5D2_MEDTR</name>
<feature type="transmembrane region" description="Helical" evidence="1">
    <location>
        <begin position="20"/>
        <end position="43"/>
    </location>
</feature>
<keyword evidence="1" id="KW-0812">Transmembrane</keyword>
<feature type="transmembrane region" description="Helical" evidence="1">
    <location>
        <begin position="64"/>
        <end position="96"/>
    </location>
</feature>
<dbReference type="Proteomes" id="UP000002051">
    <property type="component" value="Chromosome 3"/>
</dbReference>
<proteinExistence type="predicted"/>
<reference evidence="3" key="3">
    <citation type="submission" date="2015-04" db="UniProtKB">
        <authorList>
            <consortium name="EnsemblPlants"/>
        </authorList>
    </citation>
    <scope>IDENTIFICATION</scope>
    <source>
        <strain evidence="3">cv. Jemalong A17</strain>
    </source>
</reference>